<evidence type="ECO:0000313" key="3">
    <source>
        <dbReference type="Proteomes" id="UP000502996"/>
    </source>
</evidence>
<reference evidence="2 3" key="1">
    <citation type="submission" date="2020-02" db="EMBL/GenBank/DDBJ databases">
        <title>Full genome sequence of Nocardioides sp. R-3366.</title>
        <authorList>
            <person name="Im W.-T."/>
        </authorList>
    </citation>
    <scope>NUCLEOTIDE SEQUENCE [LARGE SCALE GENOMIC DNA]</scope>
    <source>
        <strain evidence="2 3">R-3366</strain>
    </source>
</reference>
<feature type="region of interest" description="Disordered" evidence="1">
    <location>
        <begin position="268"/>
        <end position="290"/>
    </location>
</feature>
<evidence type="ECO:0000256" key="1">
    <source>
        <dbReference type="SAM" id="MobiDB-lite"/>
    </source>
</evidence>
<dbReference type="KEGG" id="nano:G5V58_03985"/>
<feature type="region of interest" description="Disordered" evidence="1">
    <location>
        <begin position="450"/>
        <end position="475"/>
    </location>
</feature>
<keyword evidence="3" id="KW-1185">Reference proteome</keyword>
<sequence>MSARGEVADFWDEVLRLWIAGEDHQIAELPAWFASYKGTGVGSLDLSTYPDPYVGDLRGGTHDVKIIALGLNPGTGYPQLQGPQGTWTGRIAEQGYGHCFERSPAEDPDTWIALHGKPSLYWKNLTTFSRRWLGDDSVSVHNILNLELYPWHSNKLTAAITPPPELIEKYVWAPVQEADAEIVFAFGKPWFSVCDALELPEAASWGPGGEALPGSTVEGWRVVAYRLPSEQFVLVSAQPGYAGPPGPERTHVLRGLVEDLQAQWASTTPLSHMGDPSGNEPVPRAGQPDERHEAKILEVSERMRLVLEMVAVLHRRGYQRLRIVPGMSGSGLYWRVSITPSANVRPEPRLGGVDHVDDHKHLVAFWTNADEQVFGEELSAKATSSALADHFENQFPDVLAAARGSDWSYAGWYVEMLSHVDAGFYPVFYADDLTIEDELIPLIGAQQRTKPRLPLPPQPVDRADEARSSPWVKLS</sequence>
<name>A0A6G6W9Y9_9ACTN</name>
<gene>
    <name evidence="2" type="ORF">G5V58_03985</name>
</gene>
<protein>
    <submittedName>
        <fullName evidence="2">Uncharacterized protein</fullName>
    </submittedName>
</protein>
<dbReference type="Proteomes" id="UP000502996">
    <property type="component" value="Chromosome"/>
</dbReference>
<dbReference type="RefSeq" id="WP_165228961.1">
    <property type="nucleotide sequence ID" value="NZ_CP049257.1"/>
</dbReference>
<dbReference type="AlphaFoldDB" id="A0A6G6W9Y9"/>
<accession>A0A6G6W9Y9</accession>
<dbReference type="EMBL" id="CP049257">
    <property type="protein sequence ID" value="QIG42042.1"/>
    <property type="molecule type" value="Genomic_DNA"/>
</dbReference>
<proteinExistence type="predicted"/>
<dbReference type="NCBIfam" id="NF047634">
    <property type="entry name" value="antiviral_Brig1"/>
    <property type="match status" value="1"/>
</dbReference>
<evidence type="ECO:0000313" key="2">
    <source>
        <dbReference type="EMBL" id="QIG42042.1"/>
    </source>
</evidence>
<organism evidence="2 3">
    <name type="scientific">Nocardioides anomalus</name>
    <dbReference type="NCBI Taxonomy" id="2712223"/>
    <lineage>
        <taxon>Bacteria</taxon>
        <taxon>Bacillati</taxon>
        <taxon>Actinomycetota</taxon>
        <taxon>Actinomycetes</taxon>
        <taxon>Propionibacteriales</taxon>
        <taxon>Nocardioidaceae</taxon>
        <taxon>Nocardioides</taxon>
    </lineage>
</organism>